<dbReference type="Proteomes" id="UP000654482">
    <property type="component" value="Unassembled WGS sequence"/>
</dbReference>
<evidence type="ECO:0000313" key="3">
    <source>
        <dbReference type="Proteomes" id="UP000654482"/>
    </source>
</evidence>
<gene>
    <name evidence="2" type="ORF">IQ249_07595</name>
</gene>
<dbReference type="Gene3D" id="2.60.450.10">
    <property type="entry name" value="Lipopolysaccharide (LPS) transport protein A like domain"/>
    <property type="match status" value="1"/>
</dbReference>
<proteinExistence type="predicted"/>
<reference evidence="2" key="1">
    <citation type="submission" date="2020-10" db="EMBL/GenBank/DDBJ databases">
        <authorList>
            <person name="Castelo-Branco R."/>
            <person name="Eusebio N."/>
            <person name="Adriana R."/>
            <person name="Vieira A."/>
            <person name="Brugerolle De Fraissinette N."/>
            <person name="Rezende De Castro R."/>
            <person name="Schneider M.P."/>
            <person name="Vasconcelos V."/>
            <person name="Leao P.N."/>
        </authorList>
    </citation>
    <scope>NUCLEOTIDE SEQUENCE</scope>
    <source>
        <strain evidence="2">LEGE 07157</strain>
    </source>
</reference>
<name>A0A8J7DVG2_9CYAN</name>
<dbReference type="PANTHER" id="PTHR30189:SF1">
    <property type="entry name" value="LPS-ASSEMBLY PROTEIN LPTD"/>
    <property type="match status" value="1"/>
</dbReference>
<comment type="caution">
    <text evidence="2">The sequence shown here is derived from an EMBL/GenBank/DDBJ whole genome shotgun (WGS) entry which is preliminary data.</text>
</comment>
<evidence type="ECO:0000256" key="1">
    <source>
        <dbReference type="SAM" id="MobiDB-lite"/>
    </source>
</evidence>
<dbReference type="AlphaFoldDB" id="A0A8J7DVG2"/>
<dbReference type="GO" id="GO:1990351">
    <property type="term" value="C:transporter complex"/>
    <property type="evidence" value="ECO:0007669"/>
    <property type="project" value="TreeGrafter"/>
</dbReference>
<evidence type="ECO:0000313" key="2">
    <source>
        <dbReference type="EMBL" id="MBE9115752.1"/>
    </source>
</evidence>
<sequence>MPVPVPPPEAPAIVQPIVSEEVNDRDSDLPLAARATPENPVNVTHQGLPNSAICPQQCAKPAKPENFAPEYSSPLPHSEKAESLGEPISRQSPLKIAPEYQIDSSVSIRVFEPEKTPESATQKKASAILKESASRQSEETEKPPNGELLPVSHSSNPSQETEPENRTIEPIAQRGIKKNSRASQPLDAPSTMRRGNPKPIPISSLTRNNGATEENRNARFLTQERGGASQTFEMNIPATDATGQELPIPEPIPPLRVEPSDVIELTSDEQEYDQKREVVTAQGNAVMRFDKGVLSADRVQINLRNRIVVADGEVALKRGDQILRGDRFEYFFVQDRGSILNASGEIYQPNIARDTAPSIANDGTLVTRPLSDRLLANQPLRDVSANPGVQITVGGTTGNVQGSPFPSGGSQGEVTRQRFEAARVDFDGDTWRGTDVRLTNDPFSPPELEVRADSAEFRSIGPEAEELVLYNPRLVFDQGLALPLFPRRFVFDRSDRDPGLFAIKFDDDERGGVFLERNFEIYRDENIRFQLTPQFFVQRTIQDGFSPNIAGGKGALDIRFSDRTFLSARAELTSLDLGDFENHLRANVRLNQTLDIWTYPHTLTLEANFRDRLFNGSLGFQTVQSSFGAILTSPVIALGDTGINLAYQGSIQSITADTDRVDLLPAVRQNNRINLTRYQGGVFLSKNFPLWQGEALPATPNEGLRYTPVPVVPYLQLTTALNGVTSYYSSGDSQPTLSASLGVQGQFGHFSRPFFDYTGFNVTYTQGLRGDTSPFLFDRFVDTRTLSFGITQQIYGPFRLGFQSTINLDTSQEISTDYIVEYSRRTHNILFRYNPVLGLAAVSLRISDFNWNGSPEPFRGSGVRFVEQGVTR</sequence>
<organism evidence="2 3">
    <name type="scientific">Lusitaniella coriacea LEGE 07157</name>
    <dbReference type="NCBI Taxonomy" id="945747"/>
    <lineage>
        <taxon>Bacteria</taxon>
        <taxon>Bacillati</taxon>
        <taxon>Cyanobacteriota</taxon>
        <taxon>Cyanophyceae</taxon>
        <taxon>Spirulinales</taxon>
        <taxon>Lusitaniellaceae</taxon>
        <taxon>Lusitaniella</taxon>
    </lineage>
</organism>
<accession>A0A8J7DVG2</accession>
<feature type="compositionally biased region" description="Polar residues" evidence="1">
    <location>
        <begin position="203"/>
        <end position="212"/>
    </location>
</feature>
<dbReference type="Pfam" id="PF12600">
    <property type="entry name" value="DUF3769"/>
    <property type="match status" value="1"/>
</dbReference>
<dbReference type="PANTHER" id="PTHR30189">
    <property type="entry name" value="LPS-ASSEMBLY PROTEIN"/>
    <property type="match status" value="1"/>
</dbReference>
<dbReference type="GO" id="GO:0009279">
    <property type="term" value="C:cell outer membrane"/>
    <property type="evidence" value="ECO:0007669"/>
    <property type="project" value="TreeGrafter"/>
</dbReference>
<dbReference type="RefSeq" id="WP_194028847.1">
    <property type="nucleotide sequence ID" value="NZ_JADEWZ010000009.1"/>
</dbReference>
<dbReference type="InterPro" id="IPR022244">
    <property type="entry name" value="DUF3769"/>
</dbReference>
<keyword evidence="3" id="KW-1185">Reference proteome</keyword>
<feature type="compositionally biased region" description="Basic and acidic residues" evidence="1">
    <location>
        <begin position="132"/>
        <end position="144"/>
    </location>
</feature>
<dbReference type="InterPro" id="IPR050218">
    <property type="entry name" value="LptD"/>
</dbReference>
<dbReference type="EMBL" id="JADEWZ010000009">
    <property type="protein sequence ID" value="MBE9115752.1"/>
    <property type="molecule type" value="Genomic_DNA"/>
</dbReference>
<feature type="compositionally biased region" description="Pro residues" evidence="1">
    <location>
        <begin position="1"/>
        <end position="10"/>
    </location>
</feature>
<protein>
    <submittedName>
        <fullName evidence="2">DUF3769 domain-containing protein</fullName>
    </submittedName>
</protein>
<feature type="compositionally biased region" description="Polar residues" evidence="1">
    <location>
        <begin position="39"/>
        <end position="49"/>
    </location>
</feature>
<feature type="region of interest" description="Disordered" evidence="1">
    <location>
        <begin position="1"/>
        <end position="229"/>
    </location>
</feature>